<proteinExistence type="predicted"/>
<dbReference type="EMBL" id="CBWP010000075">
    <property type="protein sequence ID" value="CDL40607.1"/>
    <property type="molecule type" value="Genomic_DNA"/>
</dbReference>
<dbReference type="InterPro" id="IPR036095">
    <property type="entry name" value="PTS_EIIB-like_sf"/>
</dbReference>
<dbReference type="Proteomes" id="UP000050520">
    <property type="component" value="Unassembled WGS sequence"/>
</dbReference>
<reference evidence="22" key="11">
    <citation type="submission" date="2022-12" db="EMBL/GenBank/DDBJ databases">
        <title>2953647.</title>
        <authorList>
            <person name="Hergert J."/>
            <person name="Casey R."/>
            <person name="Wagner J."/>
            <person name="Young E.L."/>
            <person name="Oakeson K.F."/>
        </authorList>
    </citation>
    <scope>NUCLEOTIDE SEQUENCE</scope>
    <source>
        <strain evidence="22">2953647</strain>
    </source>
</reference>
<protein>
    <recommendedName>
        <fullName evidence="2">protein-N(pi)-phosphohistidine--D-fructose phosphotransferase</fullName>
        <ecNumber evidence="2">2.7.1.202</ecNumber>
    </recommendedName>
</protein>
<dbReference type="Proteomes" id="UP000885148">
    <property type="component" value="Unassembled WGS sequence"/>
</dbReference>
<evidence type="ECO:0000313" key="12">
    <source>
        <dbReference type="EMBL" id="CDL40607.1"/>
    </source>
</evidence>
<dbReference type="Proteomes" id="UP000512222">
    <property type="component" value="Chromosome"/>
</dbReference>
<accession>A0A0D7LZQ5</accession>
<dbReference type="Proteomes" id="UP001279522">
    <property type="component" value="Unassembled WGS sequence"/>
</dbReference>
<evidence type="ECO:0000256" key="2">
    <source>
        <dbReference type="ARBA" id="ARBA00012799"/>
    </source>
</evidence>
<feature type="domain" description="PTS EIIB type-2" evidence="9">
    <location>
        <begin position="1"/>
        <end position="99"/>
    </location>
</feature>
<dbReference type="EMBL" id="CP114564">
    <property type="protein sequence ID" value="WAZ57407.1"/>
    <property type="molecule type" value="Genomic_DNA"/>
</dbReference>
<sequence>MNIVCVAACTAGIAHTYIAREKLIKGAKALGHNIRVETQGTIGTENELLTEDISAADVVILAVDVKIKGEERFSNKRIVRVKTEIVIKSPIQFLEKVEKSLVNNNQ</sequence>
<reference evidence="15" key="13">
    <citation type="submission" date="2024-02" db="EMBL/GenBank/DDBJ databases">
        <authorList>
            <consortium name="Clinical and Environmental Microbiology Branch: Whole genome sequencing antimicrobial resistance pathogens in the healthcare setting"/>
        </authorList>
    </citation>
    <scope>NUCLEOTIDE SEQUENCE</scope>
    <source>
        <strain evidence="13">2021DK-00049</strain>
        <strain evidence="15">2023GN-00102</strain>
        <strain evidence="14">2023GN-00287</strain>
    </source>
</reference>
<dbReference type="PROSITE" id="PS51099">
    <property type="entry name" value="PTS_EIIB_TYPE_2"/>
    <property type="match status" value="1"/>
</dbReference>
<dbReference type="EMBL" id="ABBJDF010000017">
    <property type="protein sequence ID" value="EHT9940004.1"/>
    <property type="molecule type" value="Genomic_DNA"/>
</dbReference>
<evidence type="ECO:0000313" key="20">
    <source>
        <dbReference type="EMBL" id="OYR05391.1"/>
    </source>
</evidence>
<reference evidence="27" key="7">
    <citation type="submission" date="2020-06" db="EMBL/GenBank/DDBJ databases">
        <title>REHAB project genomes.</title>
        <authorList>
            <person name="Shaw L.P."/>
        </authorList>
    </citation>
    <scope>NUCLEOTIDE SEQUENCE [LARGE SCALE GENOMIC DNA]</scope>
    <source>
        <strain evidence="27">RHBSTW-00370</strain>
    </source>
</reference>
<evidence type="ECO:0000313" key="19">
    <source>
        <dbReference type="EMBL" id="MDW2758767.1"/>
    </source>
</evidence>
<dbReference type="NCBIfam" id="TIGR00829">
    <property type="entry name" value="FRU"/>
    <property type="match status" value="1"/>
</dbReference>
<keyword evidence="5" id="KW-0762">Sugar transport</keyword>
<dbReference type="EMBL" id="DACSXJ010000013">
    <property type="protein sequence ID" value="HAT3898134.1"/>
    <property type="molecule type" value="Genomic_DNA"/>
</dbReference>
<dbReference type="Proteomes" id="UP001278087">
    <property type="component" value="Unassembled WGS sequence"/>
</dbReference>
<dbReference type="EMBL" id="CP056573">
    <property type="protein sequence ID" value="QLV28502.1"/>
    <property type="molecule type" value="Genomic_DNA"/>
</dbReference>
<reference evidence="12 23" key="1">
    <citation type="submission" date="2013-10" db="EMBL/GenBank/DDBJ databases">
        <title>Antibiotic resistance diversity of beta-lactamase producers in the General Hospital Vienna.</title>
        <authorList>
            <person name="Barisic I."/>
            <person name="Mitteregger D."/>
            <person name="Hirschl A.M."/>
            <person name="Noehammer C."/>
            <person name="Wiesinger-Mayr H."/>
        </authorList>
    </citation>
    <scope>NUCLEOTIDE SEQUENCE [LARGE SCALE GENOMIC DNA]</scope>
    <source>
        <strain evidence="12 23">ISC11</strain>
    </source>
</reference>
<dbReference type="Proteomes" id="UP000215827">
    <property type="component" value="Unassembled WGS sequence"/>
</dbReference>
<reference evidence="24" key="2">
    <citation type="submission" date="2015-09" db="EMBL/GenBank/DDBJ databases">
        <title>Prevalence of NDMs in South Africa.</title>
        <authorList>
            <person name="Osei Sekyere J."/>
            <person name="Govinden U."/>
            <person name="Essack S."/>
            <person name="Haldorsen B."/>
            <person name="Samuelsen O."/>
            <person name="Aasnaes B."/>
            <person name="Sundsfjord A."/>
        </authorList>
    </citation>
    <scope>NUCLEOTIDE SEQUENCE [LARGE SCALE GENOMIC DNA]</scope>
    <source>
        <strain evidence="24">ST62:944112508</strain>
    </source>
</reference>
<evidence type="ECO:0000313" key="27">
    <source>
        <dbReference type="Proteomes" id="UP000512222"/>
    </source>
</evidence>
<reference evidence="20 25" key="4">
    <citation type="submission" date="2017-04" db="EMBL/GenBank/DDBJ databases">
        <title>Emergence of KPC-2-producing Citrobacter isolates from sediments of a Chinese river.</title>
        <authorList>
            <person name="Zheng B."/>
        </authorList>
    </citation>
    <scope>NUCLEOTIDE SEQUENCE [LARGE SCALE GENOMIC DNA]</scope>
    <source>
        <strain evidence="20 25">C191</strain>
    </source>
</reference>
<dbReference type="GO" id="GO:0016301">
    <property type="term" value="F:kinase activity"/>
    <property type="evidence" value="ECO:0007669"/>
    <property type="project" value="UniProtKB-KW"/>
</dbReference>
<dbReference type="InterPro" id="IPR003501">
    <property type="entry name" value="PTS_EIIB_2/3"/>
</dbReference>
<dbReference type="Proteomes" id="UP000855471">
    <property type="component" value="Unassembled WGS sequence"/>
</dbReference>
<keyword evidence="28" id="KW-1185">Reference proteome</keyword>
<dbReference type="InterPro" id="IPR013011">
    <property type="entry name" value="PTS_EIIB_2"/>
</dbReference>
<dbReference type="EMBL" id="ABOSXX010000003">
    <property type="protein sequence ID" value="ELV3678576.1"/>
    <property type="molecule type" value="Genomic_DNA"/>
</dbReference>
<dbReference type="CDD" id="cd05569">
    <property type="entry name" value="PTS_IIB_fructose"/>
    <property type="match status" value="1"/>
</dbReference>
<evidence type="ECO:0000313" key="15">
    <source>
        <dbReference type="EMBL" id="EMN4143476.1"/>
    </source>
</evidence>
<dbReference type="EMBL" id="NEFA01000008">
    <property type="protein sequence ID" value="OYR05391.1"/>
    <property type="molecule type" value="Genomic_DNA"/>
</dbReference>
<reference evidence="19" key="12">
    <citation type="submission" date="2023-10" db="EMBL/GenBank/DDBJ databases">
        <title>Fecal carriage and genetic characteristics of carbapenem-resistant Enterobacterales among healthy adults from four provinces of China.</title>
        <authorList>
            <person name="Li Y."/>
            <person name="Zhang R."/>
        </authorList>
    </citation>
    <scope>NUCLEOTIDE SEQUENCE</scope>
    <source>
        <strain evidence="19">HN-136</strain>
    </source>
</reference>
<reference evidence="11" key="10">
    <citation type="submission" date="2022-05" db="EMBL/GenBank/DDBJ databases">
        <authorList>
            <person name="Alioto T."/>
            <person name="Alioto T."/>
            <person name="Gomez Garrido J."/>
        </authorList>
    </citation>
    <scope>NUCLEOTIDE SEQUENCE</scope>
    <source>
        <strain evidence="11">112</strain>
    </source>
</reference>
<dbReference type="InterPro" id="IPR003353">
    <property type="entry name" value="PTS_IIB_fruc"/>
</dbReference>
<dbReference type="EMBL" id="JAWPBU010000008">
    <property type="protein sequence ID" value="MDW2758767.1"/>
    <property type="molecule type" value="Genomic_DNA"/>
</dbReference>
<dbReference type="EMBL" id="OW995941">
    <property type="protein sequence ID" value="CAH6556191.1"/>
    <property type="molecule type" value="Genomic_DNA"/>
</dbReference>
<dbReference type="EMBL" id="CP032184">
    <property type="protein sequence ID" value="AXZ50480.1"/>
    <property type="molecule type" value="Genomic_DNA"/>
</dbReference>
<dbReference type="AlphaFoldDB" id="A0A0D7LZQ5"/>
<dbReference type="InterPro" id="IPR050864">
    <property type="entry name" value="Bacterial_PTS_Sugar_Transport"/>
</dbReference>
<dbReference type="PANTHER" id="PTHR30505:SF0">
    <property type="entry name" value="FRUCTOSE-LIKE PTS SYSTEM EIIBC COMPONENT-RELATED"/>
    <property type="match status" value="1"/>
</dbReference>
<dbReference type="Pfam" id="PF02302">
    <property type="entry name" value="PTS_IIB"/>
    <property type="match status" value="1"/>
</dbReference>
<evidence type="ECO:0000313" key="23">
    <source>
        <dbReference type="Proteomes" id="UP000019194"/>
    </source>
</evidence>
<evidence type="ECO:0000256" key="1">
    <source>
        <dbReference type="ARBA" id="ARBA00001401"/>
    </source>
</evidence>
<dbReference type="Gene3D" id="3.40.50.2300">
    <property type="match status" value="1"/>
</dbReference>
<dbReference type="GO" id="GO:0005886">
    <property type="term" value="C:plasma membrane"/>
    <property type="evidence" value="ECO:0007669"/>
    <property type="project" value="TreeGrafter"/>
</dbReference>
<keyword evidence="7" id="KW-0598">Phosphotransferase system</keyword>
<keyword evidence="3" id="KW-0813">Transport</keyword>
<reference evidence="16" key="5">
    <citation type="journal article" date="2018" name="Genome Biol.">
        <title>SKESA: strategic k-mer extension for scrupulous assemblies.</title>
        <authorList>
            <person name="Souvorov A."/>
            <person name="Agarwala R."/>
            <person name="Lipman D.J."/>
        </authorList>
    </citation>
    <scope>NUCLEOTIDE SEQUENCE</scope>
    <source>
        <strain evidence="17">91871</strain>
        <strain evidence="16">O50</strain>
    </source>
</reference>
<evidence type="ECO:0000313" key="24">
    <source>
        <dbReference type="Proteomes" id="UP000050520"/>
    </source>
</evidence>
<dbReference type="RefSeq" id="WP_003844521.1">
    <property type="nucleotide sequence ID" value="NZ_AP026940.1"/>
</dbReference>
<organism evidence="12 23">
    <name type="scientific">Citrobacter freundii</name>
    <dbReference type="NCBI Taxonomy" id="546"/>
    <lineage>
        <taxon>Bacteria</taxon>
        <taxon>Pseudomonadati</taxon>
        <taxon>Pseudomonadota</taxon>
        <taxon>Gammaproteobacteria</taxon>
        <taxon>Enterobacterales</taxon>
        <taxon>Enterobacteriaceae</taxon>
        <taxon>Citrobacter</taxon>
        <taxon>Citrobacter freundii complex</taxon>
    </lineage>
</organism>
<keyword evidence="8" id="KW-0418">Kinase</keyword>
<name>A0A0D7LZQ5_CITFR</name>
<dbReference type="PANTHER" id="PTHR30505">
    <property type="entry name" value="FRUCTOSE-LIKE PERMEASE"/>
    <property type="match status" value="1"/>
</dbReference>
<evidence type="ECO:0000313" key="18">
    <source>
        <dbReference type="EMBL" id="KPR54192.1"/>
    </source>
</evidence>
<dbReference type="EMBL" id="ABKLER030000002">
    <property type="protein sequence ID" value="EMN4143476.1"/>
    <property type="molecule type" value="Genomic_DNA"/>
</dbReference>
<evidence type="ECO:0000256" key="6">
    <source>
        <dbReference type="ARBA" id="ARBA00022679"/>
    </source>
</evidence>
<evidence type="ECO:0000256" key="7">
    <source>
        <dbReference type="ARBA" id="ARBA00022683"/>
    </source>
</evidence>
<dbReference type="GO" id="GO:0090563">
    <property type="term" value="F:protein-phosphocysteine-sugar phosphotransferase activity"/>
    <property type="evidence" value="ECO:0007669"/>
    <property type="project" value="TreeGrafter"/>
</dbReference>
<evidence type="ECO:0000313" key="16">
    <source>
        <dbReference type="EMBL" id="HAT3898134.1"/>
    </source>
</evidence>
<dbReference type="EMBL" id="DAESCB010000008">
    <property type="protein sequence ID" value="HBH7042743.1"/>
    <property type="molecule type" value="Genomic_DNA"/>
</dbReference>
<dbReference type="GO" id="GO:0009401">
    <property type="term" value="P:phosphoenolpyruvate-dependent sugar phosphotransferase system"/>
    <property type="evidence" value="ECO:0007669"/>
    <property type="project" value="UniProtKB-KW"/>
</dbReference>
<evidence type="ECO:0000256" key="3">
    <source>
        <dbReference type="ARBA" id="ARBA00022448"/>
    </source>
</evidence>
<gene>
    <name evidence="11" type="ORF">AI2935V1_0089</name>
    <name evidence="10" type="ORF">AM363_27980</name>
    <name evidence="18" type="ORF">AN672_17130</name>
    <name evidence="20" type="ORF">B9P89_09035</name>
    <name evidence="21" type="ORF">HV178_00380</name>
    <name evidence="16" type="ORF">I9Y29_002569</name>
    <name evidence="17" type="ORF">KV121_002825</name>
    <name evidence="13" type="ORF">KY227_003103</name>
    <name evidence="22" type="ORF">O4000_00375</name>
    <name evidence="15" type="ORF">PQQ21_000669</name>
    <name evidence="19" type="ORF">RYZ67_09810</name>
    <name evidence="14" type="ORF">SGX49_000965</name>
</gene>
<dbReference type="Proteomes" id="UP001164536">
    <property type="component" value="Chromosome"/>
</dbReference>
<reference evidence="10 26" key="6">
    <citation type="submission" date="2018-09" db="EMBL/GenBank/DDBJ databases">
        <title>Whole genome sequencing of Citrobacter freundii AR_0116.</title>
        <authorList>
            <person name="Conlan S."/>
            <person name="Thomas P.J."/>
            <person name="Mullikin J."/>
            <person name="Frank K.M."/>
            <person name="Segre J.A."/>
        </authorList>
    </citation>
    <scope>NUCLEOTIDE SEQUENCE [LARGE SCALE GENOMIC DNA]</scope>
    <source>
        <strain evidence="10 26">AR_0116</strain>
    </source>
</reference>
<reference evidence="18 24" key="3">
    <citation type="journal article" date="2017" name="PLoS ONE">
        <title>Genomic and phenotypic characterisation of fluoroquinolone resistance mechanisms in Enterobacteriaceae in Durban, South Africa.</title>
        <authorList>
            <person name="Osei Sekyere J."/>
            <person name="Amoako D.G."/>
        </authorList>
    </citation>
    <scope>NUCLEOTIDE SEQUENCE [LARGE SCALE GENOMIC DNA]</scope>
    <source>
        <strain evidence="18 24">ST62:944112508</strain>
    </source>
</reference>
<reference evidence="17" key="9">
    <citation type="submission" date="2021-07" db="EMBL/GenBank/DDBJ databases">
        <authorList>
            <consortium name="NCBI Pathogen Detection Project"/>
        </authorList>
    </citation>
    <scope>NUCLEOTIDE SEQUENCE</scope>
    <source>
        <strain evidence="17">91871</strain>
        <strain evidence="16">O50</strain>
    </source>
</reference>
<evidence type="ECO:0000313" key="26">
    <source>
        <dbReference type="Proteomes" id="UP000263627"/>
    </source>
</evidence>
<dbReference type="EC" id="2.7.1.202" evidence="2"/>
<dbReference type="Proteomes" id="UP000263627">
    <property type="component" value="Chromosome"/>
</dbReference>
<keyword evidence="4" id="KW-0597">Phosphoprotein</keyword>
<evidence type="ECO:0000313" key="25">
    <source>
        <dbReference type="Proteomes" id="UP000215827"/>
    </source>
</evidence>
<dbReference type="SUPFAM" id="SSF52794">
    <property type="entry name" value="PTS system IIB component-like"/>
    <property type="match status" value="1"/>
</dbReference>
<evidence type="ECO:0000313" key="17">
    <source>
        <dbReference type="EMBL" id="HBH7042743.1"/>
    </source>
</evidence>
<dbReference type="EMBL" id="LJEB01000079">
    <property type="protein sequence ID" value="KPR54192.1"/>
    <property type="molecule type" value="Genomic_DNA"/>
</dbReference>
<evidence type="ECO:0000313" key="14">
    <source>
        <dbReference type="EMBL" id="ELV3678576.1"/>
    </source>
</evidence>
<dbReference type="GO" id="GO:0022877">
    <property type="term" value="F:protein-N(PI)-phosphohistidine-fructose phosphotransferase system transporter activity"/>
    <property type="evidence" value="ECO:0007669"/>
    <property type="project" value="InterPro"/>
</dbReference>
<keyword evidence="6 12" id="KW-0808">Transferase</keyword>
<evidence type="ECO:0000256" key="5">
    <source>
        <dbReference type="ARBA" id="ARBA00022597"/>
    </source>
</evidence>
<evidence type="ECO:0000313" key="11">
    <source>
        <dbReference type="EMBL" id="CAH6556191.1"/>
    </source>
</evidence>
<dbReference type="Proteomes" id="UP000019194">
    <property type="component" value="Unassembled WGS sequence"/>
</dbReference>
<comment type="catalytic activity">
    <reaction evidence="1">
        <text>D-fructose(out) + N(pros)-phospho-L-histidyl-[protein] = D-fructose 1-phosphate(in) + L-histidyl-[protein]</text>
        <dbReference type="Rhea" id="RHEA:49252"/>
        <dbReference type="Rhea" id="RHEA-COMP:9745"/>
        <dbReference type="Rhea" id="RHEA-COMP:9746"/>
        <dbReference type="ChEBI" id="CHEBI:29979"/>
        <dbReference type="ChEBI" id="CHEBI:37721"/>
        <dbReference type="ChEBI" id="CHEBI:58674"/>
        <dbReference type="ChEBI" id="CHEBI:64837"/>
        <dbReference type="EC" id="2.7.1.202"/>
    </reaction>
</comment>
<evidence type="ECO:0000313" key="28">
    <source>
        <dbReference type="Proteomes" id="UP001164536"/>
    </source>
</evidence>
<evidence type="ECO:0000313" key="10">
    <source>
        <dbReference type="EMBL" id="AXZ50480.1"/>
    </source>
</evidence>
<evidence type="ECO:0000256" key="8">
    <source>
        <dbReference type="ARBA" id="ARBA00022777"/>
    </source>
</evidence>
<evidence type="ECO:0000256" key="4">
    <source>
        <dbReference type="ARBA" id="ARBA00022553"/>
    </source>
</evidence>
<dbReference type="GeneID" id="86998868"/>
<evidence type="ECO:0000313" key="22">
    <source>
        <dbReference type="EMBL" id="WAZ57407.1"/>
    </source>
</evidence>
<evidence type="ECO:0000259" key="9">
    <source>
        <dbReference type="PROSITE" id="PS51099"/>
    </source>
</evidence>
<evidence type="ECO:0000313" key="21">
    <source>
        <dbReference type="EMBL" id="QLV28502.1"/>
    </source>
</evidence>
<evidence type="ECO:0000313" key="13">
    <source>
        <dbReference type="EMBL" id="EHT9940004.1"/>
    </source>
</evidence>
<reference evidence="21" key="8">
    <citation type="journal article" date="2021" name="Microb. Genom.">
        <title>A genomic epidemiological study shows that prevalence of antimicrobial resistance in Enterobacterales is associated with the livestock host, as well as antimicrobial usage.</title>
        <authorList>
            <person name="AbuOun M."/>
            <person name="Jones H."/>
            <person name="Stubberfield E."/>
            <person name="Gilson D."/>
            <person name="Shaw L.P."/>
            <person name="Hubbard A.T.M."/>
            <person name="Chau K.K."/>
            <person name="Sebra R."/>
            <person name="Peto T.E.A."/>
            <person name="Crook D.W."/>
            <person name="Read D.S."/>
            <person name="Gweon H.S."/>
            <person name="Walker A.S."/>
            <person name="Stoesser N."/>
            <person name="Smith R.P."/>
            <person name="Anjum M.F."/>
            <person name="On Behalf Of The Rehab Consortium."/>
        </authorList>
    </citation>
    <scope>NUCLEOTIDE SEQUENCE</scope>
    <source>
        <strain evidence="21">RHBSTW-00370</strain>
    </source>
</reference>
<dbReference type="Proteomes" id="UP000789647">
    <property type="component" value="Chromosome"/>
</dbReference>